<dbReference type="InterPro" id="IPR008971">
    <property type="entry name" value="HSP40/DnaJ_pept-bd"/>
</dbReference>
<dbReference type="FunFam" id="2.60.260.20:FF:000006">
    <property type="entry name" value="DnaJ subfamily B member 13"/>
    <property type="match status" value="1"/>
</dbReference>
<dbReference type="AlphaFoldDB" id="A0A1D1YAG3"/>
<dbReference type="SUPFAM" id="SSF46565">
    <property type="entry name" value="Chaperone J-domain"/>
    <property type="match status" value="1"/>
</dbReference>
<dbReference type="GO" id="GO:0006457">
    <property type="term" value="P:protein folding"/>
    <property type="evidence" value="ECO:0007669"/>
    <property type="project" value="InterPro"/>
</dbReference>
<dbReference type="EMBL" id="GDJX01016320">
    <property type="protein sequence ID" value="JAT51616.1"/>
    <property type="molecule type" value="Transcribed_RNA"/>
</dbReference>
<dbReference type="GO" id="GO:0005829">
    <property type="term" value="C:cytosol"/>
    <property type="evidence" value="ECO:0007669"/>
    <property type="project" value="TreeGrafter"/>
</dbReference>
<dbReference type="GO" id="GO:0005783">
    <property type="term" value="C:endoplasmic reticulum"/>
    <property type="evidence" value="ECO:0007669"/>
    <property type="project" value="UniProtKB-ARBA"/>
</dbReference>
<dbReference type="InterPro" id="IPR051339">
    <property type="entry name" value="DnaJ_subfamily_B"/>
</dbReference>
<dbReference type="InterPro" id="IPR036869">
    <property type="entry name" value="J_dom_sf"/>
</dbReference>
<dbReference type="PROSITE" id="PS50076">
    <property type="entry name" value="DNAJ_2"/>
    <property type="match status" value="1"/>
</dbReference>
<dbReference type="Pfam" id="PF00226">
    <property type="entry name" value="DnaJ"/>
    <property type="match status" value="1"/>
</dbReference>
<dbReference type="CDD" id="cd06257">
    <property type="entry name" value="DnaJ"/>
    <property type="match status" value="1"/>
</dbReference>
<dbReference type="FunFam" id="1.10.287.110:FF:000020">
    <property type="entry name" value="DnaJ subfamily B member 13"/>
    <property type="match status" value="1"/>
</dbReference>
<dbReference type="GO" id="GO:0051087">
    <property type="term" value="F:protein-folding chaperone binding"/>
    <property type="evidence" value="ECO:0007669"/>
    <property type="project" value="TreeGrafter"/>
</dbReference>
<dbReference type="FunFam" id="2.60.260.20:FF:000002">
    <property type="entry name" value="Dnaj homolog subfamily b member"/>
    <property type="match status" value="1"/>
</dbReference>
<evidence type="ECO:0000313" key="3">
    <source>
        <dbReference type="EMBL" id="JAT51616.1"/>
    </source>
</evidence>
<evidence type="ECO:0000256" key="1">
    <source>
        <dbReference type="ARBA" id="ARBA00023186"/>
    </source>
</evidence>
<dbReference type="Pfam" id="PF01556">
    <property type="entry name" value="DnaJ_C"/>
    <property type="match status" value="1"/>
</dbReference>
<dbReference type="Gene3D" id="2.60.260.20">
    <property type="entry name" value="Urease metallochaperone UreE, N-terminal domain"/>
    <property type="match status" value="2"/>
</dbReference>
<name>A0A1D1YAG3_9ARAE</name>
<dbReference type="InterPro" id="IPR001623">
    <property type="entry name" value="DnaJ_domain"/>
</dbReference>
<accession>A0A1D1YAG3</accession>
<proteinExistence type="predicted"/>
<keyword evidence="1" id="KW-0143">Chaperone</keyword>
<feature type="domain" description="J" evidence="2">
    <location>
        <begin position="4"/>
        <end position="70"/>
    </location>
</feature>
<dbReference type="PANTHER" id="PTHR24078">
    <property type="entry name" value="DNAJ HOMOLOG SUBFAMILY C MEMBER"/>
    <property type="match status" value="1"/>
</dbReference>
<dbReference type="InterPro" id="IPR018253">
    <property type="entry name" value="DnaJ_domain_CS"/>
</dbReference>
<dbReference type="GO" id="GO:0051082">
    <property type="term" value="F:unfolded protein binding"/>
    <property type="evidence" value="ECO:0007669"/>
    <property type="project" value="InterPro"/>
</dbReference>
<sequence>MGVDYYSILQVDRNAKDEDLKKAYRKLAMKWHPDKNPNNKKEAEAKFKQISEAYEVLSDPQKRAVYDQYGEEGLKGQVPPPGAGGSPFFSTGDEHTSFKFSPRSADDVFSEFFGFSIPFGGVGGRDGGGVRRGSRFPSGMPSMFGDSAFGTVFGGGQVPDSYQQAWKAAPIERCLPCSLEELYKGTTKKMKISREIADASGMTLPVEEIVTIEIKPGWKKGTKITFSEKGNEQPNIIPADLVFIIDEKPHDVFTREGNDLLVTQNISLAEALTGCTVHLTTLDGRKLSIPINTIIRPGYEEVVPKEGMPIPKDPTKRGNLRIKFNIKFPTRLTAEQKAGAKKLLAS</sequence>
<dbReference type="CDD" id="cd10747">
    <property type="entry name" value="DnaJ_C"/>
    <property type="match status" value="1"/>
</dbReference>
<dbReference type="PANTHER" id="PTHR24078:SF577">
    <property type="entry name" value="OS05G0562300 PROTEIN"/>
    <property type="match status" value="1"/>
</dbReference>
<protein>
    <submittedName>
        <fullName evidence="3">DnaJ subfamily B member 13</fullName>
    </submittedName>
</protein>
<dbReference type="InterPro" id="IPR002939">
    <property type="entry name" value="DnaJ_C"/>
</dbReference>
<dbReference type="PRINTS" id="PR00625">
    <property type="entry name" value="JDOMAIN"/>
</dbReference>
<reference evidence="3" key="1">
    <citation type="submission" date="2015-07" db="EMBL/GenBank/DDBJ databases">
        <title>Transcriptome Assembly of Anthurium amnicola.</title>
        <authorList>
            <person name="Suzuki J."/>
        </authorList>
    </citation>
    <scope>NUCLEOTIDE SEQUENCE</scope>
</reference>
<dbReference type="SMART" id="SM00271">
    <property type="entry name" value="DnaJ"/>
    <property type="match status" value="1"/>
</dbReference>
<dbReference type="Gene3D" id="1.10.287.110">
    <property type="entry name" value="DnaJ domain"/>
    <property type="match status" value="1"/>
</dbReference>
<organism evidence="3">
    <name type="scientific">Anthurium amnicola</name>
    <dbReference type="NCBI Taxonomy" id="1678845"/>
    <lineage>
        <taxon>Eukaryota</taxon>
        <taxon>Viridiplantae</taxon>
        <taxon>Streptophyta</taxon>
        <taxon>Embryophyta</taxon>
        <taxon>Tracheophyta</taxon>
        <taxon>Spermatophyta</taxon>
        <taxon>Magnoliopsida</taxon>
        <taxon>Liliopsida</taxon>
        <taxon>Araceae</taxon>
        <taxon>Pothoideae</taxon>
        <taxon>Potheae</taxon>
        <taxon>Anthurium</taxon>
    </lineage>
</organism>
<gene>
    <name evidence="3" type="primary">Dnajb13_0</name>
    <name evidence="3" type="ORF">g.94497</name>
</gene>
<dbReference type="PROSITE" id="PS00636">
    <property type="entry name" value="DNAJ_1"/>
    <property type="match status" value="1"/>
</dbReference>
<dbReference type="SUPFAM" id="SSF49493">
    <property type="entry name" value="HSP40/DnaJ peptide-binding domain"/>
    <property type="match status" value="2"/>
</dbReference>
<evidence type="ECO:0000259" key="2">
    <source>
        <dbReference type="PROSITE" id="PS50076"/>
    </source>
</evidence>